<dbReference type="STRING" id="174720.A0A0N5BVM0"/>
<keyword evidence="5" id="KW-0833">Ubl conjugation pathway</keyword>
<reference evidence="10" key="1">
    <citation type="submission" date="2017-02" db="UniProtKB">
        <authorList>
            <consortium name="WormBaseParasite"/>
        </authorList>
    </citation>
    <scope>IDENTIFICATION</scope>
</reference>
<evidence type="ECO:0000256" key="7">
    <source>
        <dbReference type="ARBA" id="ARBA00022807"/>
    </source>
</evidence>
<dbReference type="WBParaSite" id="SPAL_0000987600.1">
    <property type="protein sequence ID" value="SPAL_0000987600.1"/>
    <property type="gene ID" value="SPAL_0000987600"/>
</dbReference>
<keyword evidence="9" id="KW-1185">Reference proteome</keyword>
<protein>
    <recommendedName>
        <fullName evidence="3">ubiquitinyl hydrolase 1</fullName>
        <ecNumber evidence="3">3.4.19.12</ecNumber>
    </recommendedName>
</protein>
<evidence type="ECO:0000259" key="8">
    <source>
        <dbReference type="PROSITE" id="PS50235"/>
    </source>
</evidence>
<dbReference type="InterPro" id="IPR001394">
    <property type="entry name" value="Peptidase_C19_UCH"/>
</dbReference>
<dbReference type="PANTHER" id="PTHR24006">
    <property type="entry name" value="UBIQUITIN CARBOXYL-TERMINAL HYDROLASE"/>
    <property type="match status" value="1"/>
</dbReference>
<keyword evidence="7" id="KW-0788">Thiol protease</keyword>
<keyword evidence="6" id="KW-0378">Hydrolase</keyword>
<dbReference type="InterPro" id="IPR050164">
    <property type="entry name" value="Peptidase_C19"/>
</dbReference>
<dbReference type="Pfam" id="PF00443">
    <property type="entry name" value="UCH"/>
    <property type="match status" value="1"/>
</dbReference>
<dbReference type="InterPro" id="IPR028889">
    <property type="entry name" value="USP"/>
</dbReference>
<sequence length="244" mass="28311">MKQIIIYLFQLPNILILRIEQLYLSPNTGEMMKAKQKITFPKILDIRNFCYTYDKSNDYNNSLLNSLPIPNNCVINNVHSNEKNILNNVSLTTNPTDGPSYKTNLISSSSTLYNNSLGVGNFKDEYIMSKISEKYSSIGGYKYKLRAVCQHIGDHSSGHFITVRKELFFDNEKEIKRSEIDDYNELSNPHKFISNSQIQTSNNYLNEWYRVSDNNVSHVDEEFLDNCQPYLLVYDRLSFAESSY</sequence>
<dbReference type="GO" id="GO:0016579">
    <property type="term" value="P:protein deubiquitination"/>
    <property type="evidence" value="ECO:0007669"/>
    <property type="project" value="InterPro"/>
</dbReference>
<dbReference type="EC" id="3.4.19.12" evidence="3"/>
<dbReference type="PANTHER" id="PTHR24006:SF888">
    <property type="entry name" value="UBIQUITIN CARBOXYL-TERMINAL HYDROLASE 30"/>
    <property type="match status" value="1"/>
</dbReference>
<dbReference type="GO" id="GO:0004843">
    <property type="term" value="F:cysteine-type deubiquitinase activity"/>
    <property type="evidence" value="ECO:0007669"/>
    <property type="project" value="UniProtKB-EC"/>
</dbReference>
<dbReference type="GO" id="GO:0005634">
    <property type="term" value="C:nucleus"/>
    <property type="evidence" value="ECO:0007669"/>
    <property type="project" value="TreeGrafter"/>
</dbReference>
<comment type="similarity">
    <text evidence="2">Belongs to the peptidase C19 family.</text>
</comment>
<evidence type="ECO:0000256" key="4">
    <source>
        <dbReference type="ARBA" id="ARBA00022670"/>
    </source>
</evidence>
<evidence type="ECO:0000256" key="5">
    <source>
        <dbReference type="ARBA" id="ARBA00022786"/>
    </source>
</evidence>
<evidence type="ECO:0000313" key="9">
    <source>
        <dbReference type="Proteomes" id="UP000046392"/>
    </source>
</evidence>
<dbReference type="Gene3D" id="3.90.70.10">
    <property type="entry name" value="Cysteine proteinases"/>
    <property type="match status" value="1"/>
</dbReference>
<dbReference type="GO" id="GO:0006508">
    <property type="term" value="P:proteolysis"/>
    <property type="evidence" value="ECO:0007669"/>
    <property type="project" value="UniProtKB-KW"/>
</dbReference>
<dbReference type="InterPro" id="IPR018200">
    <property type="entry name" value="USP_CS"/>
</dbReference>
<evidence type="ECO:0000256" key="6">
    <source>
        <dbReference type="ARBA" id="ARBA00022801"/>
    </source>
</evidence>
<accession>A0A0N5BVM0</accession>
<organism evidence="9 10">
    <name type="scientific">Strongyloides papillosus</name>
    <name type="common">Intestinal threadworm</name>
    <dbReference type="NCBI Taxonomy" id="174720"/>
    <lineage>
        <taxon>Eukaryota</taxon>
        <taxon>Metazoa</taxon>
        <taxon>Ecdysozoa</taxon>
        <taxon>Nematoda</taxon>
        <taxon>Chromadorea</taxon>
        <taxon>Rhabditida</taxon>
        <taxon>Tylenchina</taxon>
        <taxon>Panagrolaimomorpha</taxon>
        <taxon>Strongyloidoidea</taxon>
        <taxon>Strongyloididae</taxon>
        <taxon>Strongyloides</taxon>
    </lineage>
</organism>
<dbReference type="GO" id="GO:0005829">
    <property type="term" value="C:cytosol"/>
    <property type="evidence" value="ECO:0007669"/>
    <property type="project" value="TreeGrafter"/>
</dbReference>
<keyword evidence="4" id="KW-0645">Protease</keyword>
<feature type="domain" description="USP" evidence="8">
    <location>
        <begin position="1"/>
        <end position="237"/>
    </location>
</feature>
<dbReference type="SUPFAM" id="SSF54001">
    <property type="entry name" value="Cysteine proteinases"/>
    <property type="match status" value="1"/>
</dbReference>
<dbReference type="PROSITE" id="PS50235">
    <property type="entry name" value="USP_3"/>
    <property type="match status" value="1"/>
</dbReference>
<evidence type="ECO:0000256" key="1">
    <source>
        <dbReference type="ARBA" id="ARBA00000707"/>
    </source>
</evidence>
<evidence type="ECO:0000256" key="2">
    <source>
        <dbReference type="ARBA" id="ARBA00009085"/>
    </source>
</evidence>
<name>A0A0N5BVM0_STREA</name>
<proteinExistence type="inferred from homology"/>
<dbReference type="PROSITE" id="PS00973">
    <property type="entry name" value="USP_2"/>
    <property type="match status" value="1"/>
</dbReference>
<evidence type="ECO:0000256" key="3">
    <source>
        <dbReference type="ARBA" id="ARBA00012759"/>
    </source>
</evidence>
<dbReference type="AlphaFoldDB" id="A0A0N5BVM0"/>
<dbReference type="InterPro" id="IPR038765">
    <property type="entry name" value="Papain-like_cys_pep_sf"/>
</dbReference>
<comment type="catalytic activity">
    <reaction evidence="1">
        <text>Thiol-dependent hydrolysis of ester, thioester, amide, peptide and isopeptide bonds formed by the C-terminal Gly of ubiquitin (a 76-residue protein attached to proteins as an intracellular targeting signal).</text>
        <dbReference type="EC" id="3.4.19.12"/>
    </reaction>
</comment>
<evidence type="ECO:0000313" key="10">
    <source>
        <dbReference type="WBParaSite" id="SPAL_0000987600.1"/>
    </source>
</evidence>
<dbReference type="Proteomes" id="UP000046392">
    <property type="component" value="Unplaced"/>
</dbReference>